<feature type="signal peptide" evidence="1">
    <location>
        <begin position="1"/>
        <end position="19"/>
    </location>
</feature>
<evidence type="ECO:0000256" key="1">
    <source>
        <dbReference type="SAM" id="SignalP"/>
    </source>
</evidence>
<name>A0A7V8FGD1_STEMA</name>
<gene>
    <name evidence="2" type="ORF">GAK31_02501</name>
</gene>
<dbReference type="Proteomes" id="UP000487117">
    <property type="component" value="Unassembled WGS sequence"/>
</dbReference>
<feature type="chain" id="PRO_5030861666" description="DUF3106 domain-containing protein" evidence="1">
    <location>
        <begin position="20"/>
        <end position="189"/>
    </location>
</feature>
<evidence type="ECO:0000313" key="2">
    <source>
        <dbReference type="EMBL" id="KAF1015013.1"/>
    </source>
</evidence>
<organism evidence="2 3">
    <name type="scientific">Stenotrophomonas maltophilia</name>
    <name type="common">Pseudomonas maltophilia</name>
    <name type="synonym">Xanthomonas maltophilia</name>
    <dbReference type="NCBI Taxonomy" id="40324"/>
    <lineage>
        <taxon>Bacteria</taxon>
        <taxon>Pseudomonadati</taxon>
        <taxon>Pseudomonadota</taxon>
        <taxon>Gammaproteobacteria</taxon>
        <taxon>Lysobacterales</taxon>
        <taxon>Lysobacteraceae</taxon>
        <taxon>Stenotrophomonas</taxon>
        <taxon>Stenotrophomonas maltophilia group</taxon>
    </lineage>
</organism>
<dbReference type="AlphaFoldDB" id="A0A7V8FGD1"/>
<sequence length="189" mass="20530">MNKFLLPVLLLAPALAAAASPERLPVPLPAPTADTALAPATPAPGVPATLGPAELRQRRADYTAWQALPDSERERVRQAAARFNALPAAQQQHLREQFEAQDKAFRDGWRLGPQIGMLFPKLEGLFGFVPAEQREAALAVLRQLSPAQLTQLSLVAQRTPPQDRDTVGNAFLAVPAAERDSWLKRQAGH</sequence>
<proteinExistence type="predicted"/>
<keyword evidence="1" id="KW-0732">Signal</keyword>
<accession>A0A7V8FGD1</accession>
<protein>
    <recommendedName>
        <fullName evidence="4">DUF3106 domain-containing protein</fullName>
    </recommendedName>
</protein>
<dbReference type="Pfam" id="PF11304">
    <property type="entry name" value="DUF3106"/>
    <property type="match status" value="1"/>
</dbReference>
<dbReference type="InterPro" id="IPR021455">
    <property type="entry name" value="DUF3106"/>
</dbReference>
<evidence type="ECO:0008006" key="4">
    <source>
        <dbReference type="Google" id="ProtNLM"/>
    </source>
</evidence>
<evidence type="ECO:0000313" key="3">
    <source>
        <dbReference type="Proteomes" id="UP000487117"/>
    </source>
</evidence>
<comment type="caution">
    <text evidence="2">The sequence shown here is derived from an EMBL/GenBank/DDBJ whole genome shotgun (WGS) entry which is preliminary data.</text>
</comment>
<reference evidence="3" key="1">
    <citation type="journal article" date="2020" name="MBio">
        <title>Horizontal gene transfer to a defensive symbiont with a reduced genome amongst a multipartite beetle microbiome.</title>
        <authorList>
            <person name="Waterworth S.C."/>
            <person name="Florez L.V."/>
            <person name="Rees E.R."/>
            <person name="Hertweck C."/>
            <person name="Kaltenpoth M."/>
            <person name="Kwan J.C."/>
        </authorList>
    </citation>
    <scope>NUCLEOTIDE SEQUENCE [LARGE SCALE GENOMIC DNA]</scope>
</reference>
<dbReference type="EMBL" id="WNDS01000003">
    <property type="protein sequence ID" value="KAF1015013.1"/>
    <property type="molecule type" value="Genomic_DNA"/>
</dbReference>